<feature type="compositionally biased region" description="Polar residues" evidence="1">
    <location>
        <begin position="153"/>
        <end position="169"/>
    </location>
</feature>
<accession>A0A7K1UNE9</accession>
<dbReference type="EMBL" id="WRPP01000001">
    <property type="protein sequence ID" value="MVU75875.1"/>
    <property type="molecule type" value="Genomic_DNA"/>
</dbReference>
<name>A0A7K1UNE9_9NOCA</name>
<evidence type="ECO:0000313" key="4">
    <source>
        <dbReference type="Proteomes" id="UP000466794"/>
    </source>
</evidence>
<reference evidence="3 4" key="1">
    <citation type="submission" date="2019-12" db="EMBL/GenBank/DDBJ databases">
        <title>Nocardia sp. nov. ET3-3 isolated from soil.</title>
        <authorList>
            <person name="Kanchanasin P."/>
            <person name="Tanasupawat S."/>
            <person name="Yuki M."/>
            <person name="Kudo T."/>
        </authorList>
    </citation>
    <scope>NUCLEOTIDE SEQUENCE [LARGE SCALE GENOMIC DNA]</scope>
    <source>
        <strain evidence="3 4">ET3-3</strain>
    </source>
</reference>
<proteinExistence type="predicted"/>
<keyword evidence="2" id="KW-1133">Transmembrane helix</keyword>
<keyword evidence="2" id="KW-0472">Membrane</keyword>
<evidence type="ECO:0000256" key="1">
    <source>
        <dbReference type="SAM" id="MobiDB-lite"/>
    </source>
</evidence>
<dbReference type="Gene3D" id="1.10.10.10">
    <property type="entry name" value="Winged helix-like DNA-binding domain superfamily/Winged helix DNA-binding domain"/>
    <property type="match status" value="1"/>
</dbReference>
<dbReference type="Pfam" id="PF10935">
    <property type="entry name" value="DUF2637"/>
    <property type="match status" value="1"/>
</dbReference>
<dbReference type="Proteomes" id="UP000466794">
    <property type="component" value="Unassembled WGS sequence"/>
</dbReference>
<feature type="region of interest" description="Disordered" evidence="1">
    <location>
        <begin position="150"/>
        <end position="197"/>
    </location>
</feature>
<organism evidence="3 4">
    <name type="scientific">Nocardia terrae</name>
    <dbReference type="NCBI Taxonomy" id="2675851"/>
    <lineage>
        <taxon>Bacteria</taxon>
        <taxon>Bacillati</taxon>
        <taxon>Actinomycetota</taxon>
        <taxon>Actinomycetes</taxon>
        <taxon>Mycobacteriales</taxon>
        <taxon>Nocardiaceae</taxon>
        <taxon>Nocardia</taxon>
    </lineage>
</organism>
<keyword evidence="4" id="KW-1185">Reference proteome</keyword>
<feature type="transmembrane region" description="Helical" evidence="2">
    <location>
        <begin position="83"/>
        <end position="102"/>
    </location>
</feature>
<dbReference type="InterPro" id="IPR021235">
    <property type="entry name" value="DUF2637"/>
</dbReference>
<feature type="transmembrane region" description="Helical" evidence="2">
    <location>
        <begin position="49"/>
        <end position="71"/>
    </location>
</feature>
<dbReference type="AlphaFoldDB" id="A0A7K1UNE9"/>
<sequence>MSIHHESVRTAEVARTTPAHRFFWSVLAVSVTVSITGNAAHAVLHARSLPIVAAAVAVVPPAALLAAIHGVTVLLRAHASSRAIHLLVTLMTVLIAVGAFRMSFTALRDLAVLTAIPDREAWLWPMVVEGSMAQSTLAILALAHAPSNRAHTDATSIPTNAGTDTSPSPDRSGPADGAHSATDACTPDPTSSPTDDRWMRVAAMVCANDPAHRRDPAVVARILSHHHDEGWSPARIAREMSRSRSAVSRIISQANQLQPD</sequence>
<comment type="caution">
    <text evidence="3">The sequence shown here is derived from an EMBL/GenBank/DDBJ whole genome shotgun (WGS) entry which is preliminary data.</text>
</comment>
<keyword evidence="2" id="KW-0812">Transmembrane</keyword>
<gene>
    <name evidence="3" type="ORF">GPX89_01280</name>
</gene>
<dbReference type="RefSeq" id="WP_157354654.1">
    <property type="nucleotide sequence ID" value="NZ_WRPP01000001.1"/>
</dbReference>
<protein>
    <submittedName>
        <fullName evidence="3">DUF2637 domain-containing protein</fullName>
    </submittedName>
</protein>
<evidence type="ECO:0000313" key="3">
    <source>
        <dbReference type="EMBL" id="MVU75875.1"/>
    </source>
</evidence>
<evidence type="ECO:0000256" key="2">
    <source>
        <dbReference type="SAM" id="Phobius"/>
    </source>
</evidence>
<feature type="transmembrane region" description="Helical" evidence="2">
    <location>
        <begin position="21"/>
        <end position="43"/>
    </location>
</feature>
<dbReference type="InterPro" id="IPR036388">
    <property type="entry name" value="WH-like_DNA-bd_sf"/>
</dbReference>